<evidence type="ECO:0000313" key="2">
    <source>
        <dbReference type="Proteomes" id="UP000055048"/>
    </source>
</evidence>
<evidence type="ECO:0000313" key="1">
    <source>
        <dbReference type="EMBL" id="KRX38078.1"/>
    </source>
</evidence>
<dbReference type="Proteomes" id="UP000055048">
    <property type="component" value="Unassembled WGS sequence"/>
</dbReference>
<dbReference type="EMBL" id="JYDJ01000282">
    <property type="protein sequence ID" value="KRX38078.1"/>
    <property type="molecule type" value="Genomic_DNA"/>
</dbReference>
<comment type="caution">
    <text evidence="1">The sequence shown here is derived from an EMBL/GenBank/DDBJ whole genome shotgun (WGS) entry which is preliminary data.</text>
</comment>
<reference evidence="1 2" key="1">
    <citation type="submission" date="2015-01" db="EMBL/GenBank/DDBJ databases">
        <title>Evolution of Trichinella species and genotypes.</title>
        <authorList>
            <person name="Korhonen P.K."/>
            <person name="Edoardo P."/>
            <person name="Giuseppe L.R."/>
            <person name="Gasser R.B."/>
        </authorList>
    </citation>
    <scope>NUCLEOTIDE SEQUENCE [LARGE SCALE GENOMIC DNA]</scope>
    <source>
        <strain evidence="1">ISS417</strain>
    </source>
</reference>
<dbReference type="STRING" id="144512.A0A0V0TGJ9"/>
<accession>A0A0V0TGJ9</accession>
<dbReference type="OrthoDB" id="6629588at2759"/>
<gene>
    <name evidence="1" type="primary">KRBA2</name>
    <name evidence="1" type="ORF">T05_2882</name>
</gene>
<proteinExistence type="predicted"/>
<protein>
    <submittedName>
        <fullName evidence="1">KRAB-A domain-containing protein 2</fullName>
    </submittedName>
</protein>
<sequence length="315" mass="36892">MDKNAVFKEKLRALIREKGHNGTIFPTSQQDQMITDILRIQSDGPKSARDYNLKNRYGFLKIGEENKPIRLGKNDAIRCIASIEEVFDVINDAHQKIGHGGEKKTFREAQNKWANVTQKACHLFLTFCEECHKKRARKLPKSLVVKPLVGTNLMSRAQHLLNQGVHNTLFRYQELEEFIKPVMTFTRFSVEPIMPTFQVVIRPNIYIMYIPKRHACFKQANTRINMRYREESGGQEHSDFSPCFLMLAISRFQSQLTDFPMYRLAEVEVAALYPRIREVALNRGYQGCFKITNYTFWIEIDNEDCRFVVYYRFPS</sequence>
<organism evidence="1 2">
    <name type="scientific">Trichinella murrelli</name>
    <dbReference type="NCBI Taxonomy" id="144512"/>
    <lineage>
        <taxon>Eukaryota</taxon>
        <taxon>Metazoa</taxon>
        <taxon>Ecdysozoa</taxon>
        <taxon>Nematoda</taxon>
        <taxon>Enoplea</taxon>
        <taxon>Dorylaimia</taxon>
        <taxon>Trichinellida</taxon>
        <taxon>Trichinellidae</taxon>
        <taxon>Trichinella</taxon>
    </lineage>
</organism>
<keyword evidence="2" id="KW-1185">Reference proteome</keyword>
<name>A0A0V0TGJ9_9BILA</name>
<dbReference type="AlphaFoldDB" id="A0A0V0TGJ9"/>